<protein>
    <submittedName>
        <fullName evidence="1">Uncharacterized protein</fullName>
    </submittedName>
</protein>
<evidence type="ECO:0000313" key="2">
    <source>
        <dbReference type="Proteomes" id="UP000093629"/>
    </source>
</evidence>
<accession>A0A1A3NEI0</accession>
<dbReference type="OrthoDB" id="4734201at2"/>
<name>A0A1A3NEI0_MYCAS</name>
<dbReference type="EMBL" id="LZLQ01000012">
    <property type="protein sequence ID" value="OBK19715.1"/>
    <property type="molecule type" value="Genomic_DNA"/>
</dbReference>
<proteinExistence type="predicted"/>
<organism evidence="1 2">
    <name type="scientific">Mycobacterium asiaticum</name>
    <dbReference type="NCBI Taxonomy" id="1790"/>
    <lineage>
        <taxon>Bacteria</taxon>
        <taxon>Bacillati</taxon>
        <taxon>Actinomycetota</taxon>
        <taxon>Actinomycetes</taxon>
        <taxon>Mycobacteriales</taxon>
        <taxon>Mycobacteriaceae</taxon>
        <taxon>Mycobacterium</taxon>
    </lineage>
</organism>
<evidence type="ECO:0000313" key="1">
    <source>
        <dbReference type="EMBL" id="OBK19715.1"/>
    </source>
</evidence>
<comment type="caution">
    <text evidence="1">The sequence shown here is derived from an EMBL/GenBank/DDBJ whole genome shotgun (WGS) entry which is preliminary data.</text>
</comment>
<gene>
    <name evidence="1" type="ORF">A5636_17650</name>
</gene>
<keyword evidence="2" id="KW-1185">Reference proteome</keyword>
<reference evidence="1 2" key="1">
    <citation type="submission" date="2016-06" db="EMBL/GenBank/DDBJ databases">
        <authorList>
            <person name="Kjaerup R.B."/>
            <person name="Dalgaard T.S."/>
            <person name="Juul-Madsen H.R."/>
        </authorList>
    </citation>
    <scope>NUCLEOTIDE SEQUENCE [LARGE SCALE GENOMIC DNA]</scope>
    <source>
        <strain evidence="1 2">1245139.5</strain>
    </source>
</reference>
<sequence length="157" mass="16982">MRFLEVLRGGWGATLLTAPEFVLGRLHRVRVDRKAVVVTRILGARHLFQSAMSGIRPSPEVIAAGTWVDGVHALTAFGLAAADRYRRRAALIDAAVAAVWASLGAHDLVSGSTPPPDRQRRRDQLAGLILPRLPGGQYLWARAEQSRGQFANSKVGA</sequence>
<dbReference type="Proteomes" id="UP000093629">
    <property type="component" value="Unassembled WGS sequence"/>
</dbReference>
<dbReference type="AlphaFoldDB" id="A0A1A3NEI0"/>